<evidence type="ECO:0000256" key="5">
    <source>
        <dbReference type="ARBA" id="ARBA00022927"/>
    </source>
</evidence>
<evidence type="ECO:0000313" key="9">
    <source>
        <dbReference type="Proteomes" id="UP000327013"/>
    </source>
</evidence>
<dbReference type="SUPFAM" id="SSF48452">
    <property type="entry name" value="TPR-like"/>
    <property type="match status" value="1"/>
</dbReference>
<dbReference type="PRINTS" id="PR00448">
    <property type="entry name" value="NSFATTACHMNT"/>
</dbReference>
<comment type="caution">
    <text evidence="8">The sequence shown here is derived from an EMBL/GenBank/DDBJ whole genome shotgun (WGS) entry which is preliminary data.</text>
</comment>
<evidence type="ECO:0000256" key="6">
    <source>
        <dbReference type="ARBA" id="ARBA00023136"/>
    </source>
</evidence>
<name>A0A5N6KUC7_9ROSI</name>
<dbReference type="OrthoDB" id="9984275at2759"/>
<dbReference type="GO" id="GO:0035494">
    <property type="term" value="P:SNARE complex disassembly"/>
    <property type="evidence" value="ECO:0007669"/>
    <property type="project" value="TreeGrafter"/>
</dbReference>
<dbReference type="GO" id="GO:0006886">
    <property type="term" value="P:intracellular protein transport"/>
    <property type="evidence" value="ECO:0007669"/>
    <property type="project" value="UniProtKB-UniRule"/>
</dbReference>
<dbReference type="InterPro" id="IPR000744">
    <property type="entry name" value="NSF_attach"/>
</dbReference>
<evidence type="ECO:0000313" key="8">
    <source>
        <dbReference type="EMBL" id="KAB8346110.1"/>
    </source>
</evidence>
<dbReference type="PANTHER" id="PTHR13768">
    <property type="entry name" value="SOLUBLE NSF ATTACHMENT PROTEIN SNAP"/>
    <property type="match status" value="1"/>
</dbReference>
<keyword evidence="9" id="KW-1185">Reference proteome</keyword>
<dbReference type="GO" id="GO:0019905">
    <property type="term" value="F:syntaxin binding"/>
    <property type="evidence" value="ECO:0007669"/>
    <property type="project" value="TreeGrafter"/>
</dbReference>
<dbReference type="GO" id="GO:0031201">
    <property type="term" value="C:SNARE complex"/>
    <property type="evidence" value="ECO:0007669"/>
    <property type="project" value="TreeGrafter"/>
</dbReference>
<gene>
    <name evidence="8" type="ORF">FH972_023158</name>
</gene>
<dbReference type="EMBL" id="VIBQ01000013">
    <property type="protein sequence ID" value="KAB8346110.1"/>
    <property type="molecule type" value="Genomic_DNA"/>
</dbReference>
<dbReference type="Pfam" id="PF14938">
    <property type="entry name" value="SNAP"/>
    <property type="match status" value="1"/>
</dbReference>
<dbReference type="GO" id="GO:0005483">
    <property type="term" value="F:soluble NSF attachment protein activity"/>
    <property type="evidence" value="ECO:0007669"/>
    <property type="project" value="UniProtKB-ARBA"/>
</dbReference>
<dbReference type="Gene3D" id="1.25.40.10">
    <property type="entry name" value="Tetratricopeptide repeat domain"/>
    <property type="match status" value="1"/>
</dbReference>
<comment type="subcellular location">
    <subcellularLocation>
        <location evidence="1 7">Membrane</location>
        <topology evidence="1 7">Peripheral membrane protein</topology>
    </subcellularLocation>
</comment>
<evidence type="ECO:0000256" key="4">
    <source>
        <dbReference type="ARBA" id="ARBA00022892"/>
    </source>
</evidence>
<dbReference type="CDD" id="cd15832">
    <property type="entry name" value="SNAP"/>
    <property type="match status" value="1"/>
</dbReference>
<keyword evidence="4 7" id="KW-0931">ER-Golgi transport</keyword>
<proteinExistence type="inferred from homology"/>
<evidence type="ECO:0000256" key="2">
    <source>
        <dbReference type="ARBA" id="ARBA00010050"/>
    </source>
</evidence>
<comment type="function">
    <text evidence="7">Required for vesicular transport between the endoplasmic reticulum and the Golgi apparatus.</text>
</comment>
<keyword evidence="3 7" id="KW-0813">Transport</keyword>
<dbReference type="AlphaFoldDB" id="A0A5N6KUC7"/>
<reference evidence="8 9" key="1">
    <citation type="submission" date="2019-06" db="EMBL/GenBank/DDBJ databases">
        <title>A chromosomal-level reference genome of Carpinus fangiana (Coryloideae, Betulaceae).</title>
        <authorList>
            <person name="Yang X."/>
            <person name="Wang Z."/>
            <person name="Zhang L."/>
            <person name="Hao G."/>
            <person name="Liu J."/>
            <person name="Yang Y."/>
        </authorList>
    </citation>
    <scope>NUCLEOTIDE SEQUENCE [LARGE SCALE GENOMIC DNA]</scope>
    <source>
        <strain evidence="8">Cfa_2016G</strain>
        <tissue evidence="8">Leaf</tissue>
    </source>
</reference>
<dbReference type="GO" id="GO:0005774">
    <property type="term" value="C:vacuolar membrane"/>
    <property type="evidence" value="ECO:0007669"/>
    <property type="project" value="TreeGrafter"/>
</dbReference>
<dbReference type="PANTHER" id="PTHR13768:SF8">
    <property type="entry name" value="ALPHA-SOLUBLE NSF ATTACHMENT PROTEIN"/>
    <property type="match status" value="1"/>
</dbReference>
<evidence type="ECO:0000256" key="7">
    <source>
        <dbReference type="RuleBase" id="RU367013"/>
    </source>
</evidence>
<keyword evidence="5 7" id="KW-0653">Protein transport</keyword>
<dbReference type="Proteomes" id="UP000327013">
    <property type="component" value="Unassembled WGS sequence"/>
</dbReference>
<organism evidence="8 9">
    <name type="scientific">Carpinus fangiana</name>
    <dbReference type="NCBI Taxonomy" id="176857"/>
    <lineage>
        <taxon>Eukaryota</taxon>
        <taxon>Viridiplantae</taxon>
        <taxon>Streptophyta</taxon>
        <taxon>Embryophyta</taxon>
        <taxon>Tracheophyta</taxon>
        <taxon>Spermatophyta</taxon>
        <taxon>Magnoliopsida</taxon>
        <taxon>eudicotyledons</taxon>
        <taxon>Gunneridae</taxon>
        <taxon>Pentapetalae</taxon>
        <taxon>rosids</taxon>
        <taxon>fabids</taxon>
        <taxon>Fagales</taxon>
        <taxon>Betulaceae</taxon>
        <taxon>Carpinus</taxon>
    </lineage>
</organism>
<protein>
    <submittedName>
        <fullName evidence="8">Uncharacterized protein</fullName>
    </submittedName>
</protein>
<dbReference type="InterPro" id="IPR011990">
    <property type="entry name" value="TPR-like_helical_dom_sf"/>
</dbReference>
<keyword evidence="6 7" id="KW-0472">Membrane</keyword>
<dbReference type="FunFam" id="1.25.40.10:FF:000049">
    <property type="entry name" value="Alpha-soluble NSF attachment protein-like"/>
    <property type="match status" value="1"/>
</dbReference>
<evidence type="ECO:0000256" key="3">
    <source>
        <dbReference type="ARBA" id="ARBA00022448"/>
    </source>
</evidence>
<evidence type="ECO:0000256" key="1">
    <source>
        <dbReference type="ARBA" id="ARBA00004170"/>
    </source>
</evidence>
<accession>A0A5N6KUC7</accession>
<sequence>MAQDPRALLQQADKAASGASGGFSFFGGRTEKYERAAELYTQAANSFRLQKQGKEAGLAFERAAAIQINNLQEPDDAANTYQEAFKSYKATDPEDAIRVLQLAVTHYTLKGNFRRAATQQQNVAECLEAIIGDNKRAIDAYEKVGECLTCDSLANKAFLKLADLSAEEGNYQRSIENYEKVARSSLNSNLMKWSVKEYFLKAGICHLTSGDMVATKRAIEQYTEMDPTFASTRECKLLNDLVESVEQGDQETFSDQLFQYDQMSKLDKWKTKLLLKVKDNIESQGEDFS</sequence>
<comment type="similarity">
    <text evidence="2 7">Belongs to the SNAP family.</text>
</comment>